<proteinExistence type="predicted"/>
<dbReference type="InterPro" id="IPR012337">
    <property type="entry name" value="RNaseH-like_sf"/>
</dbReference>
<accession>A0AA88R6J6</accession>
<feature type="domain" description="hAT-like transposase RNase-H fold" evidence="8">
    <location>
        <begin position="338"/>
        <end position="436"/>
    </location>
</feature>
<evidence type="ECO:0000259" key="7">
    <source>
        <dbReference type="Pfam" id="PF05699"/>
    </source>
</evidence>
<evidence type="ECO:0000256" key="3">
    <source>
        <dbReference type="ARBA" id="ARBA00022771"/>
    </source>
</evidence>
<evidence type="ECO:0000256" key="6">
    <source>
        <dbReference type="ARBA" id="ARBA00023242"/>
    </source>
</evidence>
<evidence type="ECO:0000313" key="9">
    <source>
        <dbReference type="EMBL" id="KAK2976071.1"/>
    </source>
</evidence>
<dbReference type="PANTHER" id="PTHR46481:SF10">
    <property type="entry name" value="ZINC FINGER BED DOMAIN-CONTAINING PROTEIN 39"/>
    <property type="match status" value="1"/>
</dbReference>
<dbReference type="PANTHER" id="PTHR46481">
    <property type="entry name" value="ZINC FINGER BED DOMAIN-CONTAINING PROTEIN 4"/>
    <property type="match status" value="1"/>
</dbReference>
<dbReference type="Proteomes" id="UP001187471">
    <property type="component" value="Unassembled WGS sequence"/>
</dbReference>
<comment type="subcellular location">
    <subcellularLocation>
        <location evidence="1">Nucleus</location>
    </subcellularLocation>
</comment>
<evidence type="ECO:0000313" key="10">
    <source>
        <dbReference type="Proteomes" id="UP001187471"/>
    </source>
</evidence>
<keyword evidence="6" id="KW-0539">Nucleus</keyword>
<dbReference type="Pfam" id="PF05699">
    <property type="entry name" value="Dimer_Tnp_hAT"/>
    <property type="match status" value="1"/>
</dbReference>
<dbReference type="SUPFAM" id="SSF53098">
    <property type="entry name" value="Ribonuclease H-like"/>
    <property type="match status" value="1"/>
</dbReference>
<organism evidence="9 10">
    <name type="scientific">Escallonia rubra</name>
    <dbReference type="NCBI Taxonomy" id="112253"/>
    <lineage>
        <taxon>Eukaryota</taxon>
        <taxon>Viridiplantae</taxon>
        <taxon>Streptophyta</taxon>
        <taxon>Embryophyta</taxon>
        <taxon>Tracheophyta</taxon>
        <taxon>Spermatophyta</taxon>
        <taxon>Magnoliopsida</taxon>
        <taxon>eudicotyledons</taxon>
        <taxon>Gunneridae</taxon>
        <taxon>Pentapetalae</taxon>
        <taxon>asterids</taxon>
        <taxon>campanulids</taxon>
        <taxon>Escalloniales</taxon>
        <taxon>Escalloniaceae</taxon>
        <taxon>Escallonia</taxon>
    </lineage>
</organism>
<evidence type="ECO:0000256" key="4">
    <source>
        <dbReference type="ARBA" id="ARBA00022833"/>
    </source>
</evidence>
<keyword evidence="10" id="KW-1185">Reference proteome</keyword>
<name>A0AA88R6J6_9ASTE</name>
<dbReference type="GO" id="GO:0008270">
    <property type="term" value="F:zinc ion binding"/>
    <property type="evidence" value="ECO:0007669"/>
    <property type="project" value="UniProtKB-KW"/>
</dbReference>
<keyword evidence="5" id="KW-0238">DNA-binding</keyword>
<evidence type="ECO:0008006" key="11">
    <source>
        <dbReference type="Google" id="ProtNLM"/>
    </source>
</evidence>
<keyword evidence="3" id="KW-0863">Zinc-finger</keyword>
<dbReference type="InterPro" id="IPR025525">
    <property type="entry name" value="hAT-like_transposase_RNase-H"/>
</dbReference>
<comment type="caution">
    <text evidence="9">The sequence shown here is derived from an EMBL/GenBank/DDBJ whole genome shotgun (WGS) entry which is preliminary data.</text>
</comment>
<reference evidence="9" key="1">
    <citation type="submission" date="2022-12" db="EMBL/GenBank/DDBJ databases">
        <title>Draft genome assemblies for two species of Escallonia (Escalloniales).</title>
        <authorList>
            <person name="Chanderbali A."/>
            <person name="Dervinis C."/>
            <person name="Anghel I."/>
            <person name="Soltis D."/>
            <person name="Soltis P."/>
            <person name="Zapata F."/>
        </authorList>
    </citation>
    <scope>NUCLEOTIDE SEQUENCE</scope>
    <source>
        <strain evidence="9">UCBG92.1500</strain>
        <tissue evidence="9">Leaf</tissue>
    </source>
</reference>
<evidence type="ECO:0000256" key="2">
    <source>
        <dbReference type="ARBA" id="ARBA00022723"/>
    </source>
</evidence>
<dbReference type="GO" id="GO:0046983">
    <property type="term" value="F:protein dimerization activity"/>
    <property type="evidence" value="ECO:0007669"/>
    <property type="project" value="InterPro"/>
</dbReference>
<gene>
    <name evidence="9" type="ORF">RJ640_024799</name>
</gene>
<dbReference type="Pfam" id="PF14372">
    <property type="entry name" value="hAT-like_RNase-H"/>
    <property type="match status" value="1"/>
</dbReference>
<dbReference type="InterPro" id="IPR008906">
    <property type="entry name" value="HATC_C_dom"/>
</dbReference>
<evidence type="ECO:0000259" key="8">
    <source>
        <dbReference type="Pfam" id="PF14372"/>
    </source>
</evidence>
<dbReference type="GO" id="GO:0003677">
    <property type="term" value="F:DNA binding"/>
    <property type="evidence" value="ECO:0007669"/>
    <property type="project" value="UniProtKB-KW"/>
</dbReference>
<protein>
    <recommendedName>
        <fullName evidence="11">HAT C-terminal dimerisation domain-containing protein</fullName>
    </recommendedName>
</protein>
<dbReference type="AlphaFoldDB" id="A0AA88R6J6"/>
<evidence type="ECO:0000256" key="5">
    <source>
        <dbReference type="ARBA" id="ARBA00023125"/>
    </source>
</evidence>
<dbReference type="GO" id="GO:0005634">
    <property type="term" value="C:nucleus"/>
    <property type="evidence" value="ECO:0007669"/>
    <property type="project" value="UniProtKB-SubCell"/>
</dbReference>
<sequence>MMALHLLDMERDDILKSGNACDHKSIEYDNTEDADDVGGTDNAGDYELEADSSDDCDDCLLDSRIRAKHGEHVIDFQKAHRALVKLICSSEVLPEHVEHGPYRDLMDMICPNFKIDLKLVKSDCLKLYMEEKARVKLIMGNMEGQISLSVDVLKYRVMCLKGHFVDDHWNLRKWVLNFRLIRQCESLADAILMCLKDLDIEGKISTLTLVTDDGEEDEIVEKVKKKVQEKKSFQLNGQLFRVNCCAAMFNLMVKDAFEEISTITHKLYELSWSKSMFPLWYITTSKLKNALQLESMGEFSSQTVRDNYDVPSRDEWKKVEGVCRLVDSTYKIAKVLFETKYPTANIYLYNLQELLTVLTQESVGSCSFTSEVAKKMLARLDTYCKEAFMVLAVASVMDPRLKMQYIEYLCSKCEGGDDGARTVLVLDAIHKLYDVYLKQDLEREDSITDSNSDDSEEEFPRGLEQGLCDPLWLPEYKQFIQINGQSPKSDLDWYLEEPVVPWSQDFNALKWWRAESPKYPVLSKMARVFLAIPLSVATSYEAYYTEQRPADREVVSCGMDLMNALMCTRSWLKKPGGKEAAGKEAAREFLG</sequence>
<evidence type="ECO:0000256" key="1">
    <source>
        <dbReference type="ARBA" id="ARBA00004123"/>
    </source>
</evidence>
<feature type="domain" description="HAT C-terminal dimerisation" evidence="7">
    <location>
        <begin position="490"/>
        <end position="572"/>
    </location>
</feature>
<dbReference type="InterPro" id="IPR052035">
    <property type="entry name" value="ZnF_BED_domain_contain"/>
</dbReference>
<keyword evidence="2" id="KW-0479">Metal-binding</keyword>
<keyword evidence="4" id="KW-0862">Zinc</keyword>
<dbReference type="EMBL" id="JAVXUO010002120">
    <property type="protein sequence ID" value="KAK2976071.1"/>
    <property type="molecule type" value="Genomic_DNA"/>
</dbReference>